<dbReference type="EMBL" id="BTGU01000026">
    <property type="protein sequence ID" value="GMN47839.1"/>
    <property type="molecule type" value="Genomic_DNA"/>
</dbReference>
<proteinExistence type="predicted"/>
<keyword evidence="2" id="KW-1185">Reference proteome</keyword>
<protein>
    <submittedName>
        <fullName evidence="1">Uncharacterized protein</fullName>
    </submittedName>
</protein>
<evidence type="ECO:0000313" key="2">
    <source>
        <dbReference type="Proteomes" id="UP001187192"/>
    </source>
</evidence>
<reference evidence="1" key="1">
    <citation type="submission" date="2023-07" db="EMBL/GenBank/DDBJ databases">
        <title>draft genome sequence of fig (Ficus carica).</title>
        <authorList>
            <person name="Takahashi T."/>
            <person name="Nishimura K."/>
        </authorList>
    </citation>
    <scope>NUCLEOTIDE SEQUENCE</scope>
</reference>
<sequence length="80" mass="8467">MDLDDGLEEHGAHVHPGVGLLGHFVNSSLLIQTLSSSPNVASAIFLFVADSSLNVSSPSGFGIEERNACFRFESLSPPIK</sequence>
<comment type="caution">
    <text evidence="1">The sequence shown here is derived from an EMBL/GenBank/DDBJ whole genome shotgun (WGS) entry which is preliminary data.</text>
</comment>
<evidence type="ECO:0000313" key="1">
    <source>
        <dbReference type="EMBL" id="GMN47839.1"/>
    </source>
</evidence>
<gene>
    <name evidence="1" type="ORF">TIFTF001_017021</name>
</gene>
<dbReference type="Proteomes" id="UP001187192">
    <property type="component" value="Unassembled WGS sequence"/>
</dbReference>
<dbReference type="AlphaFoldDB" id="A0AA88A8H8"/>
<organism evidence="1 2">
    <name type="scientific">Ficus carica</name>
    <name type="common">Common fig</name>
    <dbReference type="NCBI Taxonomy" id="3494"/>
    <lineage>
        <taxon>Eukaryota</taxon>
        <taxon>Viridiplantae</taxon>
        <taxon>Streptophyta</taxon>
        <taxon>Embryophyta</taxon>
        <taxon>Tracheophyta</taxon>
        <taxon>Spermatophyta</taxon>
        <taxon>Magnoliopsida</taxon>
        <taxon>eudicotyledons</taxon>
        <taxon>Gunneridae</taxon>
        <taxon>Pentapetalae</taxon>
        <taxon>rosids</taxon>
        <taxon>fabids</taxon>
        <taxon>Rosales</taxon>
        <taxon>Moraceae</taxon>
        <taxon>Ficeae</taxon>
        <taxon>Ficus</taxon>
    </lineage>
</organism>
<accession>A0AA88A8H8</accession>
<name>A0AA88A8H8_FICCA</name>